<evidence type="ECO:0000256" key="7">
    <source>
        <dbReference type="ARBA" id="ARBA00022737"/>
    </source>
</evidence>
<dbReference type="PANTHER" id="PTHR10502:SF18">
    <property type="entry name" value="ANNEXIN A2-RELATED"/>
    <property type="match status" value="1"/>
</dbReference>
<dbReference type="FunFam" id="1.10.220.10:FF:000007">
    <property type="entry name" value="Annexin"/>
    <property type="match status" value="1"/>
</dbReference>
<dbReference type="Proteomes" id="UP000299084">
    <property type="component" value="Unassembled WGS sequence"/>
</dbReference>
<dbReference type="PROSITE" id="PS51897">
    <property type="entry name" value="ANNEXIN_2"/>
    <property type="match status" value="1"/>
</dbReference>
<dbReference type="GO" id="GO:0005886">
    <property type="term" value="C:plasma membrane"/>
    <property type="evidence" value="ECO:0007669"/>
    <property type="project" value="TreeGrafter"/>
</dbReference>
<dbReference type="InterPro" id="IPR002389">
    <property type="entry name" value="ANX2"/>
</dbReference>
<dbReference type="Pfam" id="PF00191">
    <property type="entry name" value="Annexin"/>
    <property type="match status" value="1"/>
</dbReference>
<dbReference type="AlphaFoldDB" id="A0A5N4C1A1"/>
<name>A0A5N4C1A1_CAMDR</name>
<dbReference type="InterPro" id="IPR001464">
    <property type="entry name" value="Annexin"/>
</dbReference>
<evidence type="ECO:0000313" key="15">
    <source>
        <dbReference type="Proteomes" id="UP000299084"/>
    </source>
</evidence>
<keyword evidence="10" id="KW-0041">Annexin</keyword>
<comment type="subcellular location">
    <subcellularLocation>
        <location evidence="1">Secreted</location>
        <location evidence="1">Extracellular space</location>
        <location evidence="1">Extracellular matrix</location>
        <location evidence="1">Basement membrane</location>
    </subcellularLocation>
</comment>
<reference evidence="14 15" key="1">
    <citation type="journal article" date="2019" name="Mol. Ecol. Resour.">
        <title>Improving Illumina assemblies with Hi-C and long reads: an example with the North African dromedary.</title>
        <authorList>
            <person name="Elbers J.P."/>
            <person name="Rogers M.F."/>
            <person name="Perelman P.L."/>
            <person name="Proskuryakova A.A."/>
            <person name="Serdyukova N.A."/>
            <person name="Johnson W.E."/>
            <person name="Horin P."/>
            <person name="Corander J."/>
            <person name="Murphy D."/>
            <person name="Burger P.A."/>
        </authorList>
    </citation>
    <scope>NUCLEOTIDE SEQUENCE [LARGE SCALE GENOMIC DNA]</scope>
    <source>
        <strain evidence="14">Drom800</strain>
        <tissue evidence="14">Blood</tissue>
    </source>
</reference>
<sequence>SVKVYSSFDAEPDALNIEMAIKIKGVDEVTIANILTNCSNEQRQNITFAFQGRTNKEFASALKSALSGHPEKEMYKTGLEKDIVSDPSGDFCKLIVALAKGRRAEDNSIIDYELTDPRYLGSP</sequence>
<dbReference type="InterPro" id="IPR037104">
    <property type="entry name" value="Annexin_sf"/>
</dbReference>
<protein>
    <recommendedName>
        <fullName evidence="3">Annexin A2</fullName>
    </recommendedName>
    <alternativeName>
        <fullName evidence="12">Annexin-2</fullName>
    </alternativeName>
</protein>
<proteinExistence type="inferred from homology"/>
<evidence type="ECO:0000256" key="4">
    <source>
        <dbReference type="ARBA" id="ARBA00022525"/>
    </source>
</evidence>
<evidence type="ECO:0000256" key="10">
    <source>
        <dbReference type="ARBA" id="ARBA00023216"/>
    </source>
</evidence>
<dbReference type="PRINTS" id="PR00196">
    <property type="entry name" value="ANNEXIN"/>
</dbReference>
<dbReference type="GO" id="GO:0012506">
    <property type="term" value="C:vesicle membrane"/>
    <property type="evidence" value="ECO:0007669"/>
    <property type="project" value="TreeGrafter"/>
</dbReference>
<keyword evidence="9" id="KW-0084">Basement membrane</keyword>
<evidence type="ECO:0000256" key="2">
    <source>
        <dbReference type="ARBA" id="ARBA00007831"/>
    </source>
</evidence>
<comment type="similarity">
    <text evidence="2">Belongs to the annexin family.</text>
</comment>
<dbReference type="GO" id="GO:0001786">
    <property type="term" value="F:phosphatidylserine binding"/>
    <property type="evidence" value="ECO:0007669"/>
    <property type="project" value="TreeGrafter"/>
</dbReference>
<dbReference type="InterPro" id="IPR018502">
    <property type="entry name" value="Annexin_repeat"/>
</dbReference>
<dbReference type="GO" id="GO:0008092">
    <property type="term" value="F:cytoskeletal protein binding"/>
    <property type="evidence" value="ECO:0007669"/>
    <property type="project" value="InterPro"/>
</dbReference>
<dbReference type="PANTHER" id="PTHR10502">
    <property type="entry name" value="ANNEXIN"/>
    <property type="match status" value="1"/>
</dbReference>
<organism evidence="14 15">
    <name type="scientific">Camelus dromedarius</name>
    <name type="common">Dromedary</name>
    <name type="synonym">Arabian camel</name>
    <dbReference type="NCBI Taxonomy" id="9838"/>
    <lineage>
        <taxon>Eukaryota</taxon>
        <taxon>Metazoa</taxon>
        <taxon>Chordata</taxon>
        <taxon>Craniata</taxon>
        <taxon>Vertebrata</taxon>
        <taxon>Euteleostomi</taxon>
        <taxon>Mammalia</taxon>
        <taxon>Eutheria</taxon>
        <taxon>Laurasiatheria</taxon>
        <taxon>Artiodactyla</taxon>
        <taxon>Tylopoda</taxon>
        <taxon>Camelidae</taxon>
        <taxon>Camelus</taxon>
    </lineage>
</organism>
<dbReference type="PRINTS" id="PR00198">
    <property type="entry name" value="ANNEXINII"/>
</dbReference>
<keyword evidence="15" id="KW-1185">Reference proteome</keyword>
<evidence type="ECO:0000256" key="6">
    <source>
        <dbReference type="ARBA" id="ARBA00022553"/>
    </source>
</evidence>
<keyword evidence="6" id="KW-0597">Phosphoprotein</keyword>
<dbReference type="GO" id="GO:0005509">
    <property type="term" value="F:calcium ion binding"/>
    <property type="evidence" value="ECO:0007669"/>
    <property type="project" value="InterPro"/>
</dbReference>
<dbReference type="SUPFAM" id="SSF47874">
    <property type="entry name" value="Annexin"/>
    <property type="match status" value="1"/>
</dbReference>
<keyword evidence="5" id="KW-0272">Extracellular matrix</keyword>
<evidence type="ECO:0000256" key="13">
    <source>
        <dbReference type="ARBA" id="ARBA00093399"/>
    </source>
</evidence>
<evidence type="ECO:0000256" key="3">
    <source>
        <dbReference type="ARBA" id="ARBA00013400"/>
    </source>
</evidence>
<dbReference type="GO" id="GO:0005634">
    <property type="term" value="C:nucleus"/>
    <property type="evidence" value="ECO:0007669"/>
    <property type="project" value="TreeGrafter"/>
</dbReference>
<dbReference type="GO" id="GO:1905602">
    <property type="term" value="P:positive regulation of receptor-mediated endocytosis involved in cholesterol transport"/>
    <property type="evidence" value="ECO:0007669"/>
    <property type="project" value="TreeGrafter"/>
</dbReference>
<dbReference type="EMBL" id="JWIN03000037">
    <property type="protein sequence ID" value="KAB1252643.1"/>
    <property type="molecule type" value="Genomic_DNA"/>
</dbReference>
<evidence type="ECO:0000256" key="11">
    <source>
        <dbReference type="ARBA" id="ARBA00023302"/>
    </source>
</evidence>
<gene>
    <name evidence="14" type="primary">Annexin A2</name>
    <name evidence="14" type="ORF">Cadr_000002684</name>
</gene>
<dbReference type="GO" id="GO:0005544">
    <property type="term" value="F:calcium-dependent phospholipid binding"/>
    <property type="evidence" value="ECO:0007669"/>
    <property type="project" value="UniProtKB-KW"/>
</dbReference>
<dbReference type="SMART" id="SM00335">
    <property type="entry name" value="ANX"/>
    <property type="match status" value="1"/>
</dbReference>
<evidence type="ECO:0000313" key="14">
    <source>
        <dbReference type="EMBL" id="KAB1252643.1"/>
    </source>
</evidence>
<accession>A0A5N4C1A1</accession>
<comment type="caution">
    <text evidence="14">The sequence shown here is derived from an EMBL/GenBank/DDBJ whole genome shotgun (WGS) entry which is preliminary data.</text>
</comment>
<dbReference type="STRING" id="9838.ENSCDRP00005021594"/>
<dbReference type="GO" id="GO:0005737">
    <property type="term" value="C:cytoplasm"/>
    <property type="evidence" value="ECO:0007669"/>
    <property type="project" value="TreeGrafter"/>
</dbReference>
<keyword evidence="4" id="KW-0964">Secreted</keyword>
<evidence type="ECO:0000256" key="1">
    <source>
        <dbReference type="ARBA" id="ARBA00004302"/>
    </source>
</evidence>
<dbReference type="Gene3D" id="1.10.220.10">
    <property type="entry name" value="Annexin"/>
    <property type="match status" value="2"/>
</dbReference>
<evidence type="ECO:0000256" key="9">
    <source>
        <dbReference type="ARBA" id="ARBA00022869"/>
    </source>
</evidence>
<evidence type="ECO:0000256" key="8">
    <source>
        <dbReference type="ARBA" id="ARBA00022837"/>
    </source>
</evidence>
<keyword evidence="8" id="KW-0106">Calcium</keyword>
<evidence type="ECO:0000256" key="5">
    <source>
        <dbReference type="ARBA" id="ARBA00022530"/>
    </source>
</evidence>
<feature type="non-terminal residue" evidence="14">
    <location>
        <position position="1"/>
    </location>
</feature>
<keyword evidence="7" id="KW-0677">Repeat</keyword>
<keyword evidence="11" id="KW-0111">Calcium/phospholipid-binding</keyword>
<evidence type="ECO:0000256" key="12">
    <source>
        <dbReference type="ARBA" id="ARBA00032249"/>
    </source>
</evidence>
<comment type="function">
    <text evidence="13">Calcium-regulated membrane-binding protein whose affinity for calcium is greatly enhanced by anionic phospholipids. It binds two calcium ions with high affinity. May be involved in heat-stress response. Inhibits PCSK9-enhanced LDLR degradation, probably reduces PCSK9 protein levels via a translational mechanism but also competes with LDLR for binding with PCSK9. Binds to endosomes damaged by phagocytosis of particulate wear debris and participates in endosomal membrane stabilization, thereby limiting NLRP3 inflammasome activation. Required for endothelial cell surface plasmin generation and may support fibrinolytic surveillance and neoangiogenesis.</text>
</comment>
<dbReference type="GO" id="GO:0004859">
    <property type="term" value="F:phospholipase inhibitor activity"/>
    <property type="evidence" value="ECO:0007669"/>
    <property type="project" value="InterPro"/>
</dbReference>
<dbReference type="GO" id="GO:0005604">
    <property type="term" value="C:basement membrane"/>
    <property type="evidence" value="ECO:0007669"/>
    <property type="project" value="UniProtKB-SubCell"/>
</dbReference>